<dbReference type="AlphaFoldDB" id="F8K4Q3"/>
<evidence type="ECO:0000256" key="1">
    <source>
        <dbReference type="SAM" id="MobiDB-lite"/>
    </source>
</evidence>
<organism evidence="2 3">
    <name type="scientific">Streptantibioticus cattleyicolor (strain ATCC 35852 / DSM 46488 / JCM 4925 / NBRC 14057 / NRRL 8057)</name>
    <name type="common">Streptomyces cattleya</name>
    <dbReference type="NCBI Taxonomy" id="1003195"/>
    <lineage>
        <taxon>Bacteria</taxon>
        <taxon>Bacillati</taxon>
        <taxon>Actinomycetota</taxon>
        <taxon>Actinomycetes</taxon>
        <taxon>Kitasatosporales</taxon>
        <taxon>Streptomycetaceae</taxon>
        <taxon>Streptantibioticus</taxon>
    </lineage>
</organism>
<accession>G8WXA0</accession>
<name>F8K4Q3_STREN</name>
<gene>
    <name evidence="2" type="ordered locus">SCATT_40390</name>
</gene>
<dbReference type="RefSeq" id="WP_014144765.1">
    <property type="nucleotide sequence ID" value="NC_016111.1"/>
</dbReference>
<evidence type="ECO:0000313" key="3">
    <source>
        <dbReference type="Proteomes" id="UP000007842"/>
    </source>
</evidence>
<keyword evidence="3" id="KW-1185">Reference proteome</keyword>
<feature type="region of interest" description="Disordered" evidence="1">
    <location>
        <begin position="77"/>
        <end position="114"/>
    </location>
</feature>
<dbReference type="KEGG" id="scy:SCATT_40390"/>
<dbReference type="PATRIC" id="fig|1003195.29.peg.4038"/>
<dbReference type="Proteomes" id="UP000007842">
    <property type="component" value="Chromosome"/>
</dbReference>
<feature type="compositionally biased region" description="Polar residues" evidence="1">
    <location>
        <begin position="77"/>
        <end position="94"/>
    </location>
</feature>
<protein>
    <submittedName>
        <fullName evidence="2">Uncharacterized protein</fullName>
    </submittedName>
</protein>
<dbReference type="OrthoDB" id="4305932at2"/>
<evidence type="ECO:0000313" key="2">
    <source>
        <dbReference type="EMBL" id="AEW96410.1"/>
    </source>
</evidence>
<dbReference type="KEGG" id="sct:SCAT_4052"/>
<reference evidence="3" key="1">
    <citation type="submission" date="2011-12" db="EMBL/GenBank/DDBJ databases">
        <title>Complete genome sequence of Streptomyces cattleya strain DSM 46488.</title>
        <authorList>
            <person name="Ou H.-Y."/>
            <person name="Li P."/>
            <person name="Zhao C."/>
            <person name="O'Hagan D."/>
            <person name="Deng Z."/>
        </authorList>
    </citation>
    <scope>NUCLEOTIDE SEQUENCE [LARGE SCALE GENOMIC DNA]</scope>
    <source>
        <strain evidence="3">ATCC 35852 / DSM 46488 / JCM 4925 / NBRC 14057 / NRRL 8057</strain>
    </source>
</reference>
<dbReference type="HOGENOM" id="CLU_153264_0_0_11"/>
<dbReference type="EMBL" id="CP003219">
    <property type="protein sequence ID" value="AEW96410.1"/>
    <property type="molecule type" value="Genomic_DNA"/>
</dbReference>
<accession>F8K4Q3</accession>
<proteinExistence type="predicted"/>
<sequence length="114" mass="11704">MASIITINKMTGRPAIASCLPGAPALRSALVSAAALRGTGVAGGRIERAFQAPMAEAAQAPRYALAANGADSRQQWAQGGFTANGNGTGSTTVATHHDSKMRAFRGLEPWRDPA</sequence>